<dbReference type="InterPro" id="IPR057270">
    <property type="entry name" value="Ycgb-like"/>
</dbReference>
<feature type="domain" description="SpoVR-like C-terminal" evidence="2">
    <location>
        <begin position="444"/>
        <end position="498"/>
    </location>
</feature>
<dbReference type="PANTHER" id="PTHR30029:SF2">
    <property type="entry name" value="STAGE V SPORULATION PROTEIN R"/>
    <property type="match status" value="1"/>
</dbReference>
<dbReference type="EMBL" id="BMIQ01000002">
    <property type="protein sequence ID" value="GGD97939.1"/>
    <property type="molecule type" value="Genomic_DNA"/>
</dbReference>
<evidence type="ECO:0000259" key="1">
    <source>
        <dbReference type="Pfam" id="PF04293"/>
    </source>
</evidence>
<protein>
    <submittedName>
        <fullName evidence="3">SpoVR family protein</fullName>
    </submittedName>
</protein>
<comment type="caution">
    <text evidence="3">The sequence shown here is derived from an EMBL/GenBank/DDBJ whole genome shotgun (WGS) entry which is preliminary data.</text>
</comment>
<dbReference type="Pfam" id="PF24755">
    <property type="entry name" value="SpoVR_C"/>
    <property type="match status" value="1"/>
</dbReference>
<dbReference type="InterPro" id="IPR007390">
    <property type="entry name" value="Spore_V_R"/>
</dbReference>
<dbReference type="Pfam" id="PF04293">
    <property type="entry name" value="SpoVR"/>
    <property type="match status" value="1"/>
</dbReference>
<accession>A0A916ZH96</accession>
<dbReference type="InterPro" id="IPR056174">
    <property type="entry name" value="SpoVR_N"/>
</dbReference>
<reference evidence="3" key="2">
    <citation type="submission" date="2020-09" db="EMBL/GenBank/DDBJ databases">
        <authorList>
            <person name="Sun Q."/>
            <person name="Zhou Y."/>
        </authorList>
    </citation>
    <scope>NUCLEOTIDE SEQUENCE</scope>
    <source>
        <strain evidence="3">CGMCC 1.15367</strain>
    </source>
</reference>
<dbReference type="AlphaFoldDB" id="A0A916ZH96"/>
<feature type="domain" description="SpoVR protein-like N-terminal" evidence="1">
    <location>
        <begin position="17"/>
        <end position="441"/>
    </location>
</feature>
<organism evidence="3 4">
    <name type="scientific">Aureimonas endophytica</name>
    <dbReference type="NCBI Taxonomy" id="2027858"/>
    <lineage>
        <taxon>Bacteria</taxon>
        <taxon>Pseudomonadati</taxon>
        <taxon>Pseudomonadota</taxon>
        <taxon>Alphaproteobacteria</taxon>
        <taxon>Hyphomicrobiales</taxon>
        <taxon>Aurantimonadaceae</taxon>
        <taxon>Aureimonas</taxon>
    </lineage>
</organism>
<keyword evidence="4" id="KW-1185">Reference proteome</keyword>
<evidence type="ECO:0000259" key="2">
    <source>
        <dbReference type="Pfam" id="PF24755"/>
    </source>
</evidence>
<dbReference type="NCBIfam" id="NF008737">
    <property type="entry name" value="PRK11767.1"/>
    <property type="match status" value="1"/>
</dbReference>
<dbReference type="PANTHER" id="PTHR30029">
    <property type="entry name" value="STAGE V SPORULATION PROTEIN R"/>
    <property type="match status" value="1"/>
</dbReference>
<reference evidence="3" key="1">
    <citation type="journal article" date="2014" name="Int. J. Syst. Evol. Microbiol.">
        <title>Complete genome sequence of Corynebacterium casei LMG S-19264T (=DSM 44701T), isolated from a smear-ripened cheese.</title>
        <authorList>
            <consortium name="US DOE Joint Genome Institute (JGI-PGF)"/>
            <person name="Walter F."/>
            <person name="Albersmeier A."/>
            <person name="Kalinowski J."/>
            <person name="Ruckert C."/>
        </authorList>
    </citation>
    <scope>NUCLEOTIDE SEQUENCE</scope>
    <source>
        <strain evidence="3">CGMCC 1.15367</strain>
    </source>
</reference>
<evidence type="ECO:0000313" key="3">
    <source>
        <dbReference type="EMBL" id="GGD97939.1"/>
    </source>
</evidence>
<proteinExistence type="predicted"/>
<sequence length="513" mass="59216">MSAIATRPAAPLFTGSDWNFDTLGRVYGAIERIATEELGLDIYPNRIEVITSEQMLDAYASTGMPLFYRHWSFGKRFLRDETLYRKGWQSLAYEIVINSDPCIVYIMEENTATMQTLVLAHAGFGHNHFFKNNYAFRQWTDAGSIHDYLAFAKSYIAACEERHGVEAVEKVLDAAHALMNQGVHRYQGRHALDLRSEERRERERREHGERLFNDLWRTVPVAKKAPRASEEDGRRRALLGLPEENVLYFLEKTAPRLAPWQREVIRIVRLIAQYFYPQRQTKLMNEGCASFVHHRIMTRLHEAGAITDGAFMEFLHSHTNVVMQPDFDDRRYGGINPYALGFSMMEEIERIATAPDEEDRRLFSDIAGCGEPYAVLRDAWANYRDESFVAQFLSPRLIRKHRLFRLVDDGASDEIAVSAIHDERGYREIRHALSRHYDVSRQDPDIQIVDVDLEGDRRLLLRHQVADGVRLDAGDARRVLQHLADLWGYGVRLVEADEERTFATYDAIPNPLA</sequence>
<name>A0A916ZH96_9HYPH</name>
<dbReference type="Proteomes" id="UP000644699">
    <property type="component" value="Unassembled WGS sequence"/>
</dbReference>
<dbReference type="InterPro" id="IPR057008">
    <property type="entry name" value="SpoVR-like_C"/>
</dbReference>
<evidence type="ECO:0000313" key="4">
    <source>
        <dbReference type="Proteomes" id="UP000644699"/>
    </source>
</evidence>
<dbReference type="RefSeq" id="WP_188907688.1">
    <property type="nucleotide sequence ID" value="NZ_BMIQ01000002.1"/>
</dbReference>
<gene>
    <name evidence="3" type="ORF">GCM10011390_15910</name>
</gene>